<dbReference type="SUPFAM" id="SSF81345">
    <property type="entry name" value="ABC transporter involved in vitamin B12 uptake, BtuC"/>
    <property type="match status" value="1"/>
</dbReference>
<dbReference type="Pfam" id="PF01032">
    <property type="entry name" value="FecCD"/>
    <property type="match status" value="1"/>
</dbReference>
<dbReference type="GO" id="GO:0005886">
    <property type="term" value="C:plasma membrane"/>
    <property type="evidence" value="ECO:0007669"/>
    <property type="project" value="UniProtKB-SubCell"/>
</dbReference>
<dbReference type="PROSITE" id="PS51257">
    <property type="entry name" value="PROKAR_LIPOPROTEIN"/>
    <property type="match status" value="1"/>
</dbReference>
<feature type="transmembrane region" description="Helical" evidence="8">
    <location>
        <begin position="132"/>
        <end position="156"/>
    </location>
</feature>
<dbReference type="eggNOG" id="COG0609">
    <property type="taxonomic scope" value="Bacteria"/>
</dbReference>
<dbReference type="InterPro" id="IPR000522">
    <property type="entry name" value="ABC_transptr_permease_BtuC"/>
</dbReference>
<accession>I0IG71</accession>
<dbReference type="RefSeq" id="WP_014437477.1">
    <property type="nucleotide sequence ID" value="NC_017080.1"/>
</dbReference>
<reference evidence="9 10" key="1">
    <citation type="submission" date="2012-02" db="EMBL/GenBank/DDBJ databases">
        <title>Complete genome sequence of Phycisphaera mikurensis NBRC 102666.</title>
        <authorList>
            <person name="Ankai A."/>
            <person name="Hosoyama A."/>
            <person name="Terui Y."/>
            <person name="Sekine M."/>
            <person name="Fukai R."/>
            <person name="Kato Y."/>
            <person name="Nakamura S."/>
            <person name="Yamada-Narita S."/>
            <person name="Kawakoshi A."/>
            <person name="Fukunaga Y."/>
            <person name="Yamazaki S."/>
            <person name="Fujita N."/>
        </authorList>
    </citation>
    <scope>NUCLEOTIDE SEQUENCE [LARGE SCALE GENOMIC DNA]</scope>
    <source>
        <strain evidence="10">NBRC 102666 / KCTC 22515 / FYK2301M01</strain>
    </source>
</reference>
<feature type="transmembrane region" description="Helical" evidence="8">
    <location>
        <begin position="229"/>
        <end position="254"/>
    </location>
</feature>
<keyword evidence="10" id="KW-1185">Reference proteome</keyword>
<sequence length="327" mass="31551">MRTRPRVGLLVCGMLLVLACVARLLVGSSELGLAYPGLRAERLCVGAAVGVALATSGVALQALLRNPLAEPYLLGLSTGAAAGMVAVSLVAGGAGAALGAGLASGSGAAAGAGLSMAVVFKLGRRGGVLDPLGVLLVGVVVSTIGGAAVLLLGHLGGPGVREPLARWMLGTLGAEAASWPVVLAGVGGLAGVAWLARLGPALDVGTLDPDEAASLGVAVGRLRAVQFGLAGLLAAAAVAAAGPIAYVGLIAPHFGRVAVGPRHRPLVLASALLGAALLIGADALGAGVALASERGGRPIGVVPVGIWTAMLGGVVFLGAVRSRIGRG</sequence>
<evidence type="ECO:0000256" key="6">
    <source>
        <dbReference type="ARBA" id="ARBA00022989"/>
    </source>
</evidence>
<comment type="subcellular location">
    <subcellularLocation>
        <location evidence="1">Cell membrane</location>
        <topology evidence="1">Multi-pass membrane protein</topology>
    </subcellularLocation>
</comment>
<evidence type="ECO:0000256" key="7">
    <source>
        <dbReference type="ARBA" id="ARBA00023136"/>
    </source>
</evidence>
<evidence type="ECO:0000256" key="5">
    <source>
        <dbReference type="ARBA" id="ARBA00022692"/>
    </source>
</evidence>
<feature type="transmembrane region" description="Helical" evidence="8">
    <location>
        <begin position="71"/>
        <end position="91"/>
    </location>
</feature>
<protein>
    <submittedName>
        <fullName evidence="9">Putative ABC transporter permease protein</fullName>
    </submittedName>
</protein>
<keyword evidence="6 8" id="KW-1133">Transmembrane helix</keyword>
<dbReference type="Gene3D" id="1.10.3470.10">
    <property type="entry name" value="ABC transporter involved in vitamin B12 uptake, BtuC"/>
    <property type="match status" value="1"/>
</dbReference>
<dbReference type="AlphaFoldDB" id="I0IG71"/>
<feature type="transmembrane region" description="Helical" evidence="8">
    <location>
        <begin position="97"/>
        <end position="120"/>
    </location>
</feature>
<keyword evidence="3" id="KW-0813">Transport</keyword>
<evidence type="ECO:0000256" key="4">
    <source>
        <dbReference type="ARBA" id="ARBA00022475"/>
    </source>
</evidence>
<proteinExistence type="inferred from homology"/>
<feature type="transmembrane region" description="Helical" evidence="8">
    <location>
        <begin position="176"/>
        <end position="196"/>
    </location>
</feature>
<keyword evidence="4" id="KW-1003">Cell membrane</keyword>
<dbReference type="Proteomes" id="UP000007881">
    <property type="component" value="Chromosome"/>
</dbReference>
<dbReference type="EMBL" id="AP012338">
    <property type="protein sequence ID" value="BAM04259.1"/>
    <property type="molecule type" value="Genomic_DNA"/>
</dbReference>
<feature type="transmembrane region" description="Helical" evidence="8">
    <location>
        <begin position="266"/>
        <end position="292"/>
    </location>
</feature>
<evidence type="ECO:0000256" key="2">
    <source>
        <dbReference type="ARBA" id="ARBA00007935"/>
    </source>
</evidence>
<feature type="transmembrane region" description="Helical" evidence="8">
    <location>
        <begin position="299"/>
        <end position="320"/>
    </location>
</feature>
<evidence type="ECO:0000313" key="10">
    <source>
        <dbReference type="Proteomes" id="UP000007881"/>
    </source>
</evidence>
<feature type="transmembrane region" description="Helical" evidence="8">
    <location>
        <begin position="46"/>
        <end position="64"/>
    </location>
</feature>
<dbReference type="PANTHER" id="PTHR30472">
    <property type="entry name" value="FERRIC ENTEROBACTIN TRANSPORT SYSTEM PERMEASE PROTEIN"/>
    <property type="match status" value="1"/>
</dbReference>
<evidence type="ECO:0000256" key="1">
    <source>
        <dbReference type="ARBA" id="ARBA00004651"/>
    </source>
</evidence>
<dbReference type="KEGG" id="phm:PSMK_21000"/>
<organism evidence="9 10">
    <name type="scientific">Phycisphaera mikurensis (strain NBRC 102666 / KCTC 22515 / FYK2301M01)</name>
    <dbReference type="NCBI Taxonomy" id="1142394"/>
    <lineage>
        <taxon>Bacteria</taxon>
        <taxon>Pseudomonadati</taxon>
        <taxon>Planctomycetota</taxon>
        <taxon>Phycisphaerae</taxon>
        <taxon>Phycisphaerales</taxon>
        <taxon>Phycisphaeraceae</taxon>
        <taxon>Phycisphaera</taxon>
    </lineage>
</organism>
<gene>
    <name evidence="9" type="ordered locus">PSMK_21000</name>
</gene>
<name>I0IG71_PHYMF</name>
<dbReference type="PANTHER" id="PTHR30472:SF25">
    <property type="entry name" value="ABC TRANSPORTER PERMEASE PROTEIN MJ0876-RELATED"/>
    <property type="match status" value="1"/>
</dbReference>
<dbReference type="HOGENOM" id="CLU_013016_0_3_0"/>
<evidence type="ECO:0000256" key="3">
    <source>
        <dbReference type="ARBA" id="ARBA00022448"/>
    </source>
</evidence>
<dbReference type="InterPro" id="IPR037294">
    <property type="entry name" value="ABC_BtuC-like"/>
</dbReference>
<evidence type="ECO:0000313" key="9">
    <source>
        <dbReference type="EMBL" id="BAM04259.1"/>
    </source>
</evidence>
<keyword evidence="7 8" id="KW-0472">Membrane</keyword>
<keyword evidence="5 8" id="KW-0812">Transmembrane</keyword>
<evidence type="ECO:0000256" key="8">
    <source>
        <dbReference type="SAM" id="Phobius"/>
    </source>
</evidence>
<dbReference type="GO" id="GO:0022857">
    <property type="term" value="F:transmembrane transporter activity"/>
    <property type="evidence" value="ECO:0007669"/>
    <property type="project" value="InterPro"/>
</dbReference>
<comment type="similarity">
    <text evidence="2">Belongs to the binding-protein-dependent transport system permease family. FecCD subfamily.</text>
</comment>
<dbReference type="STRING" id="1142394.PSMK_21000"/>